<dbReference type="EMBL" id="BAAANY010000017">
    <property type="protein sequence ID" value="GAA1689956.1"/>
    <property type="molecule type" value="Genomic_DNA"/>
</dbReference>
<sequence length="865" mass="90070">MPAFGCAEVRCEGIGAAMLFALSNKSIFTRPAVALAVVAVTTVALTTPASAAPPHPDPLRGVAKIQVQQHARSSGLRPLERGEGEGDALEVADQAEQYAGQRSAPGDSVSAAALVAARGQAAALPLARGRASEVTGQPLDAEPAGYTDPTWSNDGAGFRTVAGRTTALAVDGNTYYQGAADGGVWKSTDRGQTWHSIWDGQNTLSIGALLVGPDHSLWVGTGESNTSSDSYLGTGVYRSTNGGRSFTRVGGDELLDHQTFRLVADGQGQVYAATNQGLYRHSLHTSNGGWTLVLKPDPNPTGSPYDTSFISDVAIRPGTGGQSVLAVLGWRNGTAYNGFYLSTTGGGPGSFQRVTPAGDIDATDIGRTTLAYAADGSRLYAIVQSPKKLLANDDTNLQGVFASASGNPAGPYTRIADSDSLGASGSALQNLAGYHVGIQSWYNQVLAVDPKNPMHAYVSLEEVFQTNDGGSTFQTASQYWNYGLTCGTAACPPATHPDQHALALTADRQVVIGNDGGTYRRPMSVTGYGSWVDLNDTVRTLQYYDAAAGRSGHGTAYWGGLQDNGTSALFPGNAKNIEPAGGDGGMVLVNPANGQQAVGEYTNLAMYRTSDGGHTFTTISPECGYYTDATACDPSARFIAPFQADIHNANHWVAAGNKVWDTVKGWNTVCATNCDWTPVHSFGTDAAGGYNIGTAVAVSGVVTYAAWVDSGANPSPSFASGIDTNYGGSWHRISSPVLPNRYIAGLTVDPANPAHVYAVYNGYSRRWIPGGGIGVLFESVDGGSTWRNITANLPDAPGDGLAIAGGKLVLGTDIGLFTADRRSPTRWSRLGVLPNVAVTNVRTQPGGNAVLAATHGRGMWTVTLG</sequence>
<evidence type="ECO:0000313" key="2">
    <source>
        <dbReference type="Proteomes" id="UP001500618"/>
    </source>
</evidence>
<dbReference type="InterPro" id="IPR015943">
    <property type="entry name" value="WD40/YVTN_repeat-like_dom_sf"/>
</dbReference>
<keyword evidence="2" id="KW-1185">Reference proteome</keyword>
<comment type="caution">
    <text evidence="1">The sequence shown here is derived from an EMBL/GenBank/DDBJ whole genome shotgun (WGS) entry which is preliminary data.</text>
</comment>
<accession>A0ABN2HLQ6</accession>
<dbReference type="InterPro" id="IPR036278">
    <property type="entry name" value="Sialidase_sf"/>
</dbReference>
<dbReference type="Gene3D" id="2.130.10.10">
    <property type="entry name" value="YVTN repeat-like/Quinoprotein amine dehydrogenase"/>
    <property type="match status" value="3"/>
</dbReference>
<proteinExistence type="predicted"/>
<dbReference type="Proteomes" id="UP001500618">
    <property type="component" value="Unassembled WGS sequence"/>
</dbReference>
<organism evidence="1 2">
    <name type="scientific">Fodinicola feengrottensis</name>
    <dbReference type="NCBI Taxonomy" id="435914"/>
    <lineage>
        <taxon>Bacteria</taxon>
        <taxon>Bacillati</taxon>
        <taxon>Actinomycetota</taxon>
        <taxon>Actinomycetes</taxon>
        <taxon>Mycobacteriales</taxon>
        <taxon>Fodinicola</taxon>
    </lineage>
</organism>
<protein>
    <submittedName>
        <fullName evidence="1">Exo-alpha-sialidase</fullName>
    </submittedName>
</protein>
<gene>
    <name evidence="1" type="ORF">GCM10009765_44120</name>
</gene>
<dbReference type="SUPFAM" id="SSF50939">
    <property type="entry name" value="Sialidases"/>
    <property type="match status" value="2"/>
</dbReference>
<name>A0ABN2HLQ6_9ACTN</name>
<reference evidence="1 2" key="1">
    <citation type="journal article" date="2019" name="Int. J. Syst. Evol. Microbiol.">
        <title>The Global Catalogue of Microorganisms (GCM) 10K type strain sequencing project: providing services to taxonomists for standard genome sequencing and annotation.</title>
        <authorList>
            <consortium name="The Broad Institute Genomics Platform"/>
            <consortium name="The Broad Institute Genome Sequencing Center for Infectious Disease"/>
            <person name="Wu L."/>
            <person name="Ma J."/>
        </authorList>
    </citation>
    <scope>NUCLEOTIDE SEQUENCE [LARGE SCALE GENOMIC DNA]</scope>
    <source>
        <strain evidence="1 2">JCM 14718</strain>
    </source>
</reference>
<evidence type="ECO:0000313" key="1">
    <source>
        <dbReference type="EMBL" id="GAA1689956.1"/>
    </source>
</evidence>